<organism evidence="1">
    <name type="scientific">Arion vulgaris</name>
    <dbReference type="NCBI Taxonomy" id="1028688"/>
    <lineage>
        <taxon>Eukaryota</taxon>
        <taxon>Metazoa</taxon>
        <taxon>Spiralia</taxon>
        <taxon>Lophotrochozoa</taxon>
        <taxon>Mollusca</taxon>
        <taxon>Gastropoda</taxon>
        <taxon>Heterobranchia</taxon>
        <taxon>Euthyneura</taxon>
        <taxon>Panpulmonata</taxon>
        <taxon>Eupulmonata</taxon>
        <taxon>Stylommatophora</taxon>
        <taxon>Helicina</taxon>
        <taxon>Arionoidea</taxon>
        <taxon>Arionidae</taxon>
        <taxon>Arion</taxon>
    </lineage>
</organism>
<dbReference type="AlphaFoldDB" id="A0A0B7BXM7"/>
<dbReference type="EMBL" id="HACG01051063">
    <property type="protein sequence ID" value="CEK97934.1"/>
    <property type="molecule type" value="Transcribed_RNA"/>
</dbReference>
<gene>
    <name evidence="1" type="primary">ORF217299</name>
</gene>
<sequence length="57" mass="6454">MSPLKQQSWSQTDYYRSLVTSLEAGLLGLSAGLTIICTALSDEYICIVFHWMPSLWK</sequence>
<name>A0A0B7BXM7_9EUPU</name>
<reference evidence="1" key="1">
    <citation type="submission" date="2014-12" db="EMBL/GenBank/DDBJ databases">
        <title>Insight into the proteome of Arion vulgaris.</title>
        <authorList>
            <person name="Aradska J."/>
            <person name="Bulat T."/>
            <person name="Smidak R."/>
            <person name="Sarate P."/>
            <person name="Gangsoo J."/>
            <person name="Sialana F."/>
            <person name="Bilban M."/>
            <person name="Lubec G."/>
        </authorList>
    </citation>
    <scope>NUCLEOTIDE SEQUENCE</scope>
    <source>
        <tissue evidence="1">Skin</tissue>
    </source>
</reference>
<evidence type="ECO:0000313" key="1">
    <source>
        <dbReference type="EMBL" id="CEK97934.1"/>
    </source>
</evidence>
<proteinExistence type="predicted"/>
<feature type="non-terminal residue" evidence="1">
    <location>
        <position position="57"/>
    </location>
</feature>
<protein>
    <submittedName>
        <fullName evidence="1">Uncharacterized protein</fullName>
    </submittedName>
</protein>
<accession>A0A0B7BXM7</accession>